<organism evidence="1 2">
    <name type="scientific">Pocillopora meandrina</name>
    <dbReference type="NCBI Taxonomy" id="46732"/>
    <lineage>
        <taxon>Eukaryota</taxon>
        <taxon>Metazoa</taxon>
        <taxon>Cnidaria</taxon>
        <taxon>Anthozoa</taxon>
        <taxon>Hexacorallia</taxon>
        <taxon>Scleractinia</taxon>
        <taxon>Astrocoeniina</taxon>
        <taxon>Pocilloporidae</taxon>
        <taxon>Pocillopora</taxon>
    </lineage>
</organism>
<gene>
    <name evidence="1" type="ORF">PMEA_00028433</name>
</gene>
<keyword evidence="2" id="KW-1185">Reference proteome</keyword>
<dbReference type="Proteomes" id="UP001159428">
    <property type="component" value="Unassembled WGS sequence"/>
</dbReference>
<dbReference type="EMBL" id="CALNXJ010000006">
    <property type="protein sequence ID" value="CAH3041877.1"/>
    <property type="molecule type" value="Genomic_DNA"/>
</dbReference>
<comment type="caution">
    <text evidence="1">The sequence shown here is derived from an EMBL/GenBank/DDBJ whole genome shotgun (WGS) entry which is preliminary data.</text>
</comment>
<evidence type="ECO:0000313" key="1">
    <source>
        <dbReference type="EMBL" id="CAH3041877.1"/>
    </source>
</evidence>
<protein>
    <recommendedName>
        <fullName evidence="3">Phosphatidylglycerol/phosphatidylinositol transfer protein</fullName>
    </recommendedName>
</protein>
<sequence length="209" mass="23528">MFSEIVCREWNSIRVRFWSIGYKKRLSLLILLLLLLGCFLVWSSLMVDLSDLKFTQEKDDGVNDSSVWDKWVIANGLRAIGDIYDSCDHNEVRKKIGKIIIHYDPTERRVIGTAVANFTAKVSLKGGVVHVVAQFEGRTLYDVKHNVCKIEAATFGCPMHEGEAVGSKIFVIQLANKVSFFFQGNYFATAKLINEDGICLGMTESNINL</sequence>
<proteinExistence type="predicted"/>
<evidence type="ECO:0008006" key="3">
    <source>
        <dbReference type="Google" id="ProtNLM"/>
    </source>
</evidence>
<name>A0AAU9W0K5_9CNID</name>
<reference evidence="1 2" key="1">
    <citation type="submission" date="2022-05" db="EMBL/GenBank/DDBJ databases">
        <authorList>
            <consortium name="Genoscope - CEA"/>
            <person name="William W."/>
        </authorList>
    </citation>
    <scope>NUCLEOTIDE SEQUENCE [LARGE SCALE GENOMIC DNA]</scope>
</reference>
<evidence type="ECO:0000313" key="2">
    <source>
        <dbReference type="Proteomes" id="UP001159428"/>
    </source>
</evidence>
<accession>A0AAU9W0K5</accession>
<dbReference type="AlphaFoldDB" id="A0AAU9W0K5"/>